<dbReference type="SMART" id="SM00826">
    <property type="entry name" value="PKS_DH"/>
    <property type="match status" value="1"/>
</dbReference>
<dbReference type="Pfam" id="PF21394">
    <property type="entry name" value="Beta-ketacyl_N"/>
    <property type="match status" value="1"/>
</dbReference>
<evidence type="ECO:0000256" key="2">
    <source>
        <dbReference type="ARBA" id="ARBA00022450"/>
    </source>
</evidence>
<dbReference type="PANTHER" id="PTHR43775:SF51">
    <property type="entry name" value="INACTIVE PHENOLPHTHIOCEROL SYNTHESIS POLYKETIDE SYNTHASE TYPE I PKS1-RELATED"/>
    <property type="match status" value="1"/>
</dbReference>
<dbReference type="InterPro" id="IPR029058">
    <property type="entry name" value="AB_hydrolase_fold"/>
</dbReference>
<dbReference type="InterPro" id="IPR009081">
    <property type="entry name" value="PP-bd_ACP"/>
</dbReference>
<dbReference type="InterPro" id="IPR001227">
    <property type="entry name" value="Ac_transferase_dom_sf"/>
</dbReference>
<dbReference type="InterPro" id="IPR016035">
    <property type="entry name" value="Acyl_Trfase/lysoPLipase"/>
</dbReference>
<keyword evidence="3" id="KW-0597">Phosphoprotein</keyword>
<dbReference type="Pfam" id="PF00975">
    <property type="entry name" value="Thioesterase"/>
    <property type="match status" value="1"/>
</dbReference>
<dbReference type="GO" id="GO:0004312">
    <property type="term" value="F:fatty acid synthase activity"/>
    <property type="evidence" value="ECO:0007669"/>
    <property type="project" value="TreeGrafter"/>
</dbReference>
<evidence type="ECO:0000256" key="1">
    <source>
        <dbReference type="ARBA" id="ARBA00001957"/>
    </source>
</evidence>
<dbReference type="GO" id="GO:0031177">
    <property type="term" value="F:phosphopantetheine binding"/>
    <property type="evidence" value="ECO:0007669"/>
    <property type="project" value="InterPro"/>
</dbReference>
<dbReference type="SUPFAM" id="SSF51735">
    <property type="entry name" value="NAD(P)-binding Rossmann-fold domains"/>
    <property type="match status" value="2"/>
</dbReference>
<dbReference type="InterPro" id="IPR036736">
    <property type="entry name" value="ACP-like_sf"/>
</dbReference>
<evidence type="ECO:0000256" key="6">
    <source>
        <dbReference type="SAM" id="MobiDB-lite"/>
    </source>
</evidence>
<protein>
    <submittedName>
        <fullName evidence="9">Uncharacterized protein</fullName>
    </submittedName>
</protein>
<dbReference type="InterPro" id="IPR020806">
    <property type="entry name" value="PKS_PP-bd"/>
</dbReference>
<dbReference type="SUPFAM" id="SSF53474">
    <property type="entry name" value="alpha/beta-Hydrolases"/>
    <property type="match status" value="1"/>
</dbReference>
<keyword evidence="2" id="KW-0596">Phosphopantetheine</keyword>
<dbReference type="InterPro" id="IPR016039">
    <property type="entry name" value="Thiolase-like"/>
</dbReference>
<dbReference type="SUPFAM" id="SSF47336">
    <property type="entry name" value="ACP-like"/>
    <property type="match status" value="1"/>
</dbReference>
<dbReference type="Pfam" id="PF00698">
    <property type="entry name" value="Acyl_transf_1"/>
    <property type="match status" value="1"/>
</dbReference>
<feature type="region of interest" description="Disordered" evidence="6">
    <location>
        <begin position="1"/>
        <end position="21"/>
    </location>
</feature>
<dbReference type="InterPro" id="IPR049900">
    <property type="entry name" value="PKS_mFAS_DH"/>
</dbReference>
<dbReference type="OrthoDB" id="9778690at2"/>
<dbReference type="InterPro" id="IPR001031">
    <property type="entry name" value="Thioesterase"/>
</dbReference>
<accession>W0AAR7</accession>
<dbReference type="Gene3D" id="3.10.129.110">
    <property type="entry name" value="Polyketide synthase dehydratase"/>
    <property type="match status" value="1"/>
</dbReference>
<dbReference type="PANTHER" id="PTHR43775">
    <property type="entry name" value="FATTY ACID SYNTHASE"/>
    <property type="match status" value="1"/>
</dbReference>
<dbReference type="InterPro" id="IPR057326">
    <property type="entry name" value="KR_dom"/>
</dbReference>
<organism evidence="9 10">
    <name type="scientific">Sphingomonas sanxanigenens DSM 19645 = NX02</name>
    <dbReference type="NCBI Taxonomy" id="1123269"/>
    <lineage>
        <taxon>Bacteria</taxon>
        <taxon>Pseudomonadati</taxon>
        <taxon>Pseudomonadota</taxon>
        <taxon>Alphaproteobacteria</taxon>
        <taxon>Sphingomonadales</taxon>
        <taxon>Sphingomonadaceae</taxon>
        <taxon>Sphingomonas</taxon>
    </lineage>
</organism>
<dbReference type="InterPro" id="IPR049490">
    <property type="entry name" value="C883_1060-like_KR_N"/>
</dbReference>
<dbReference type="Pfam" id="PF21089">
    <property type="entry name" value="PKS_DH_N"/>
    <property type="match status" value="1"/>
</dbReference>
<evidence type="ECO:0000256" key="5">
    <source>
        <dbReference type="PROSITE-ProRule" id="PRU01363"/>
    </source>
</evidence>
<dbReference type="CDD" id="cd08953">
    <property type="entry name" value="KR_2_SDR_x"/>
    <property type="match status" value="1"/>
</dbReference>
<reference evidence="9 10" key="1">
    <citation type="submission" date="2013-07" db="EMBL/GenBank/DDBJ databases">
        <title>Completed genome of Sphingomonas sanxanigenens NX02.</title>
        <authorList>
            <person name="Ma T."/>
            <person name="Huang H."/>
            <person name="Wu M."/>
            <person name="Li X."/>
            <person name="Li G."/>
        </authorList>
    </citation>
    <scope>NUCLEOTIDE SEQUENCE [LARGE SCALE GENOMIC DNA]</scope>
    <source>
        <strain evidence="9 10">NX02</strain>
    </source>
</reference>
<keyword evidence="10" id="KW-1185">Reference proteome</keyword>
<dbReference type="Gene3D" id="3.30.70.3290">
    <property type="match status" value="1"/>
</dbReference>
<dbReference type="PATRIC" id="fig|1123269.5.peg.3256"/>
<evidence type="ECO:0000256" key="3">
    <source>
        <dbReference type="ARBA" id="ARBA00022553"/>
    </source>
</evidence>
<dbReference type="Gene3D" id="3.40.366.10">
    <property type="entry name" value="Malonyl-Coenzyme A Acyl Carrier Protein, domain 2"/>
    <property type="match status" value="1"/>
</dbReference>
<dbReference type="InterPro" id="IPR016036">
    <property type="entry name" value="Malonyl_transacylase_ACP-bd"/>
</dbReference>
<dbReference type="Gene3D" id="3.40.50.720">
    <property type="entry name" value="NAD(P)-binding Rossmann-like Domain"/>
    <property type="match status" value="1"/>
</dbReference>
<dbReference type="SUPFAM" id="SSF52151">
    <property type="entry name" value="FabD/lysophospholipase-like"/>
    <property type="match status" value="1"/>
</dbReference>
<dbReference type="InterPro" id="IPR013968">
    <property type="entry name" value="PKS_KR"/>
</dbReference>
<feature type="domain" description="PKS/mFAS DH" evidence="8">
    <location>
        <begin position="973"/>
        <end position="1253"/>
    </location>
</feature>
<evidence type="ECO:0000256" key="4">
    <source>
        <dbReference type="ARBA" id="ARBA00022679"/>
    </source>
</evidence>
<dbReference type="eggNOG" id="COG3319">
    <property type="taxonomic scope" value="Bacteria"/>
</dbReference>
<dbReference type="SMART" id="SM00823">
    <property type="entry name" value="PKS_PP"/>
    <property type="match status" value="1"/>
</dbReference>
<dbReference type="SUPFAM" id="SSF55048">
    <property type="entry name" value="Probable ACP-binding domain of malonyl-CoA ACP transacylase"/>
    <property type="match status" value="1"/>
</dbReference>
<evidence type="ECO:0000313" key="9">
    <source>
        <dbReference type="EMBL" id="AHE55004.1"/>
    </source>
</evidence>
<feature type="domain" description="Carrier" evidence="7">
    <location>
        <begin position="1335"/>
        <end position="1410"/>
    </location>
</feature>
<name>W0AAR7_9SPHN</name>
<feature type="active site" description="Proton donor; for dehydratase activity" evidence="5">
    <location>
        <position position="1167"/>
    </location>
</feature>
<dbReference type="eggNOG" id="COG3321">
    <property type="taxonomic scope" value="Bacteria"/>
</dbReference>
<dbReference type="Pfam" id="PF14765">
    <property type="entry name" value="PS-DH"/>
    <property type="match status" value="1"/>
</dbReference>
<dbReference type="FunFam" id="1.10.1200.10:FF:000005">
    <property type="entry name" value="Nonribosomal peptide synthetase 1"/>
    <property type="match status" value="1"/>
</dbReference>
<dbReference type="STRING" id="1123269.NX02_16630"/>
<dbReference type="Pfam" id="PF00550">
    <property type="entry name" value="PP-binding"/>
    <property type="match status" value="1"/>
</dbReference>
<dbReference type="InterPro" id="IPR050091">
    <property type="entry name" value="PKS_NRPS_Biosynth_Enz"/>
</dbReference>
<dbReference type="SMART" id="SM00827">
    <property type="entry name" value="PKS_AT"/>
    <property type="match status" value="1"/>
</dbReference>
<dbReference type="InterPro" id="IPR049552">
    <property type="entry name" value="PKS_DH_N"/>
</dbReference>
<keyword evidence="4" id="KW-0808">Transferase</keyword>
<dbReference type="InterPro" id="IPR036291">
    <property type="entry name" value="NAD(P)-bd_dom_sf"/>
</dbReference>
<feature type="region of interest" description="N-terminal hotdog fold" evidence="5">
    <location>
        <begin position="973"/>
        <end position="1097"/>
    </location>
</feature>
<feature type="region of interest" description="C-terminal hotdog fold" evidence="5">
    <location>
        <begin position="1109"/>
        <end position="1253"/>
    </location>
</feature>
<proteinExistence type="predicted"/>
<dbReference type="KEGG" id="ssan:NX02_16630"/>
<sequence>MADRGRPGAPQPRRAGISSLGVGGTNAHVVLEEAPARRASGRSRSRQILLTSARSDAVAGANAAALADHLDAQPTINLADAAYTLAIGRQHLPYRRFAVAATAAEAAERLRATPERAAVAAIADRPVSFLFCGAGPQHVDMARGLYEAEPSFRAEVDKALAICDRIGVTGIKRWMFPADADRAQAARELERPSIALPALFIIQTALARFWMAIGVKPSGMIGHSSGEYAAAHISGVIDLEAGLRIVSARGRLFETIRDGGMLSVPMAEAELLPLLPADLSIATINAPRLCVVSGPAAAIARFHAELEAQEIEAQVVRISVAAHSPMLDPILPEFRALMRTIPLKAPQIPFASNLTGDWVQACDVTDPEYWVRHLRETVRFTDGLQRLLADPDCALLEVGPGRGMASLARQNPGRQKQQPVLSSLRHPDQAVEDDAFVFDTMGQLWALGVTVDWDAYFAGEQRLRLPLPTYRFERQRHWFDAGTFAVAAQDDPDAALDRHEDVADWRYEPVWTRSATPAAAVAEGPAMVLEDRSGLSRRIVDRLRAAGREVVLVRASDRFRRRGSDRFTVDPASTADYAQLFDCLAAEGRLPTQIYHCWLVTGSGWRPNGTPKLLKRGFHSLVAIAPELARQLGEASVEICLVTDHAQRLGEDRGLMPVKATALGAARVIPTEYPSLHIRSVDVALPAAGATRAWDGLADALIGELAQSWSGGPICYRAGERWVQEHQAIGAAPADGPTPAPRIRADGTYVITGGLGGLGLTIARHLAEKHQARVALIARTGLPPREEWAELIAARTAEPAVEDRIRKVLALEAAGATVEVVVADVGDVRGMRIAIRGIAQRLGPIAGVFHAAGTLDDGLIETKTRASIEAVLKPKLAGTLALDVALADRPVDFIMLFSSISAFAGLAGQADYAAANAFLDAYAQARNDDPVTQVLSVGWSQWSEVGMAAGLNGAGEGGAGLPDELGEGSAVDHPILERLHALSDDELVAAATLSPATHWLLDEHRIANAGALIPGTGYLELARAAHALVSPGPAVLSDVTFLSPFAVSDGSARDLRVHLRRRVGADWRFVVLGRPAGGTGAWVEHATGLVSADGVTEVAGRLNLAQIGGRCGTHGAAEDSPVLRFGPRWDNVKTARLGDDEALLTLEVDAAFHGEFDRVLLHPALLDFATAGAQRLIHGYDPARDFFAPFAYRRMVLHAPLPPKVVSHIRYRSNGETAGLTATFDVTIADPAGTVLAEISDFTMMRVRDASSLARVAEPERAAGAVGAVAPVERMEAILPEEGLRAIDLLLAGPARPHVILSPYDLDPALARLRAPRRTARRMAANDDGAADADLPATATEQVIADLWSELLGISPIARHDNFFDLGGHSLLAVQFTNRLRKKTGRTLPLAALLDTPTVAHLARIIDPEGSAAADAASTGEGAMIDVPAIPAASHDVVTIRPGGSQTPIFFVHDGLGETLLYRGLALRLDPARPIYGVEPLRNAAGGFAHTRIQEMAANYIERIRTVQAEGPYMLAGLCAGGVIAFEMARQLQDVGQRVAFVGIIDAADVGAAKRPFYITRSRLDRIRVLVGEQGLFTFLPSLARKTANALRWEIGSRLRQARDRRTVQQIRDANTGGAETAMHQDAISFLKLYEVAHKLHRPEGLFAGGSVALFKASQGNGQIDDLPYQLVYADYALGWGRRVMDEVMVVSVPGGHSSVLQEPHVGTLARWFQDAVDSAADRAGLQPIADLDLADETMMAVAAE</sequence>
<dbReference type="Proteomes" id="UP000018851">
    <property type="component" value="Chromosome"/>
</dbReference>
<gene>
    <name evidence="9" type="ORF">NX02_16630</name>
</gene>
<dbReference type="HOGENOM" id="CLU_000022_35_4_5"/>
<dbReference type="Pfam" id="PF22621">
    <property type="entry name" value="CurL-like_PKS_C"/>
    <property type="match status" value="1"/>
</dbReference>
<dbReference type="EMBL" id="CP006644">
    <property type="protein sequence ID" value="AHE55004.1"/>
    <property type="molecule type" value="Genomic_DNA"/>
</dbReference>
<dbReference type="Gene3D" id="3.30.70.250">
    <property type="entry name" value="Malonyl-CoA ACP transacylase, ACP-binding"/>
    <property type="match status" value="1"/>
</dbReference>
<feature type="compositionally biased region" description="Low complexity" evidence="6">
    <location>
        <begin position="7"/>
        <end position="16"/>
    </location>
</feature>
<evidence type="ECO:0000313" key="10">
    <source>
        <dbReference type="Proteomes" id="UP000018851"/>
    </source>
</evidence>
<dbReference type="InterPro" id="IPR020807">
    <property type="entry name" value="PKS_DH"/>
</dbReference>
<dbReference type="PROSITE" id="PS52019">
    <property type="entry name" value="PKS_MFAS_DH"/>
    <property type="match status" value="1"/>
</dbReference>
<dbReference type="InterPro" id="IPR014043">
    <property type="entry name" value="Acyl_transferase_dom"/>
</dbReference>
<dbReference type="SMART" id="SM00822">
    <property type="entry name" value="PKS_KR"/>
    <property type="match status" value="1"/>
</dbReference>
<comment type="cofactor">
    <cofactor evidence="1">
        <name>pantetheine 4'-phosphate</name>
        <dbReference type="ChEBI" id="CHEBI:47942"/>
    </cofactor>
</comment>
<evidence type="ECO:0000259" key="8">
    <source>
        <dbReference type="PROSITE" id="PS52019"/>
    </source>
</evidence>
<dbReference type="InterPro" id="IPR042104">
    <property type="entry name" value="PKS_dehydratase_sf"/>
</dbReference>
<dbReference type="PROSITE" id="PS50075">
    <property type="entry name" value="CARRIER"/>
    <property type="match status" value="1"/>
</dbReference>
<evidence type="ECO:0000259" key="7">
    <source>
        <dbReference type="PROSITE" id="PS50075"/>
    </source>
</evidence>
<feature type="active site" description="Proton acceptor; for dehydratase activity" evidence="5">
    <location>
        <position position="1004"/>
    </location>
</feature>
<dbReference type="GO" id="GO:0006633">
    <property type="term" value="P:fatty acid biosynthetic process"/>
    <property type="evidence" value="ECO:0007669"/>
    <property type="project" value="TreeGrafter"/>
</dbReference>
<dbReference type="Gene3D" id="3.40.50.1820">
    <property type="entry name" value="alpha/beta hydrolase"/>
    <property type="match status" value="1"/>
</dbReference>
<dbReference type="Gene3D" id="3.40.47.10">
    <property type="match status" value="1"/>
</dbReference>
<dbReference type="InterPro" id="IPR049551">
    <property type="entry name" value="PKS_DH_C"/>
</dbReference>
<dbReference type="Gene3D" id="1.10.1200.10">
    <property type="entry name" value="ACP-like"/>
    <property type="match status" value="1"/>
</dbReference>
<dbReference type="Pfam" id="PF08659">
    <property type="entry name" value="KR"/>
    <property type="match status" value="1"/>
</dbReference>